<evidence type="ECO:0000259" key="3">
    <source>
        <dbReference type="PROSITE" id="PS50177"/>
    </source>
</evidence>
<feature type="region of interest" description="Disordered" evidence="2">
    <location>
        <begin position="43"/>
        <end position="103"/>
    </location>
</feature>
<dbReference type="WBParaSite" id="PEQ_0000084901-mRNA-1">
    <property type="protein sequence ID" value="PEQ_0000084901-mRNA-1"/>
    <property type="gene ID" value="PEQ_0000084901"/>
</dbReference>
<dbReference type="GO" id="GO:0003729">
    <property type="term" value="F:mRNA binding"/>
    <property type="evidence" value="ECO:0007669"/>
    <property type="project" value="TreeGrafter"/>
</dbReference>
<dbReference type="InterPro" id="IPR039539">
    <property type="entry name" value="Ras_GTPase_bind_prot"/>
</dbReference>
<evidence type="ECO:0000313" key="5">
    <source>
        <dbReference type="WBParaSite" id="PEQ_0000084901-mRNA-1"/>
    </source>
</evidence>
<reference evidence="5" key="1">
    <citation type="submission" date="2022-11" db="UniProtKB">
        <authorList>
            <consortium name="WormBaseParasite"/>
        </authorList>
    </citation>
    <scope>IDENTIFICATION</scope>
</reference>
<proteinExistence type="predicted"/>
<accession>A0A914R2L6</accession>
<feature type="domain" description="NTF2" evidence="3">
    <location>
        <begin position="1"/>
        <end position="32"/>
    </location>
</feature>
<keyword evidence="4" id="KW-1185">Reference proteome</keyword>
<dbReference type="GO" id="GO:1990904">
    <property type="term" value="C:ribonucleoprotein complex"/>
    <property type="evidence" value="ECO:0007669"/>
    <property type="project" value="TreeGrafter"/>
</dbReference>
<dbReference type="PROSITE" id="PS50177">
    <property type="entry name" value="NTF2_DOMAIN"/>
    <property type="match status" value="1"/>
</dbReference>
<dbReference type="InterPro" id="IPR032710">
    <property type="entry name" value="NTF2-like_dom_sf"/>
</dbReference>
<dbReference type="PANTHER" id="PTHR10693">
    <property type="entry name" value="RAS GTPASE-ACTIVATING PROTEIN-BINDING PROTEIN"/>
    <property type="match status" value="1"/>
</dbReference>
<dbReference type="Proteomes" id="UP000887564">
    <property type="component" value="Unplaced"/>
</dbReference>
<dbReference type="InterPro" id="IPR002075">
    <property type="entry name" value="NTF2_dom"/>
</dbReference>
<evidence type="ECO:0000313" key="4">
    <source>
        <dbReference type="Proteomes" id="UP000887564"/>
    </source>
</evidence>
<dbReference type="SUPFAM" id="SSF54427">
    <property type="entry name" value="NTF2-like"/>
    <property type="match status" value="1"/>
</dbReference>
<dbReference type="AlphaFoldDB" id="A0A914R2L6"/>
<dbReference type="InterPro" id="IPR018222">
    <property type="entry name" value="Nuclear_transport_factor_2_euk"/>
</dbReference>
<name>A0A914R2L6_PAREQ</name>
<dbReference type="Gene3D" id="3.10.450.50">
    <property type="match status" value="1"/>
</dbReference>
<keyword evidence="1" id="KW-0694">RNA-binding</keyword>
<dbReference type="Pfam" id="PF02136">
    <property type="entry name" value="NTF2"/>
    <property type="match status" value="1"/>
</dbReference>
<evidence type="ECO:0000256" key="1">
    <source>
        <dbReference type="ARBA" id="ARBA00022884"/>
    </source>
</evidence>
<feature type="compositionally biased region" description="Basic and acidic residues" evidence="2">
    <location>
        <begin position="75"/>
        <end position="103"/>
    </location>
</feature>
<evidence type="ECO:0000256" key="2">
    <source>
        <dbReference type="SAM" id="MobiDB-lite"/>
    </source>
</evidence>
<protein>
    <submittedName>
        <fullName evidence="5">NTF2 domain-containing protein</fullName>
    </submittedName>
</protein>
<dbReference type="GO" id="GO:0005829">
    <property type="term" value="C:cytosol"/>
    <property type="evidence" value="ECO:0007669"/>
    <property type="project" value="TreeGrafter"/>
</dbReference>
<dbReference type="PANTHER" id="PTHR10693:SF20">
    <property type="entry name" value="AT27578P"/>
    <property type="match status" value="1"/>
</dbReference>
<sequence length="103" mass="12018">MNDQPGRRFLQTFVLCPQTPKKYYVHNDVFQWLDHAFVDLVPQTQQQESSAPPEGTVEVEETKCESEAVNEQPEEQQHAEQDVHSEHETAIEKHDEHYTDETP</sequence>
<organism evidence="4 5">
    <name type="scientific">Parascaris equorum</name>
    <name type="common">Equine roundworm</name>
    <dbReference type="NCBI Taxonomy" id="6256"/>
    <lineage>
        <taxon>Eukaryota</taxon>
        <taxon>Metazoa</taxon>
        <taxon>Ecdysozoa</taxon>
        <taxon>Nematoda</taxon>
        <taxon>Chromadorea</taxon>
        <taxon>Rhabditida</taxon>
        <taxon>Spirurina</taxon>
        <taxon>Ascaridomorpha</taxon>
        <taxon>Ascaridoidea</taxon>
        <taxon>Ascarididae</taxon>
        <taxon>Parascaris</taxon>
    </lineage>
</organism>